<protein>
    <recommendedName>
        <fullName evidence="2">glutamate--cysteine ligase</fullName>
        <ecNumber evidence="2">6.3.2.2</ecNumber>
    </recommendedName>
</protein>
<dbReference type="InterPro" id="IPR011761">
    <property type="entry name" value="ATP-grasp"/>
</dbReference>
<name>A0A0R2MXU7_9LACO</name>
<keyword evidence="6 9" id="KW-0067">ATP-binding</keyword>
<comment type="pathway">
    <text evidence="1">Sulfur metabolism; glutathione biosynthesis; glutathione from L-cysteine and L-glutamate: step 1/2.</text>
</comment>
<dbReference type="PANTHER" id="PTHR38761">
    <property type="entry name" value="GLUTAMATE--CYSTEINE LIGASE"/>
    <property type="match status" value="1"/>
</dbReference>
<dbReference type="GO" id="GO:0006750">
    <property type="term" value="P:glutathione biosynthetic process"/>
    <property type="evidence" value="ECO:0007669"/>
    <property type="project" value="UniProtKB-UniPathway"/>
</dbReference>
<keyword evidence="13" id="KW-1185">Reference proteome</keyword>
<evidence type="ECO:0000256" key="1">
    <source>
        <dbReference type="ARBA" id="ARBA00005006"/>
    </source>
</evidence>
<dbReference type="RefSeq" id="WP_056992290.1">
    <property type="nucleotide sequence ID" value="NZ_JQCE01000005.1"/>
</dbReference>
<dbReference type="Pfam" id="PF04262">
    <property type="entry name" value="Glu_cys_ligase"/>
    <property type="match status" value="2"/>
</dbReference>
<dbReference type="GO" id="GO:0005524">
    <property type="term" value="F:ATP binding"/>
    <property type="evidence" value="ECO:0007669"/>
    <property type="project" value="UniProtKB-UniRule"/>
</dbReference>
<dbReference type="InterPro" id="IPR040657">
    <property type="entry name" value="GshAB_ATP-grasp"/>
</dbReference>
<dbReference type="AlphaFoldDB" id="A0A0R2MXU7"/>
<dbReference type="Proteomes" id="UP000050969">
    <property type="component" value="Unassembled WGS sequence"/>
</dbReference>
<dbReference type="SUPFAM" id="SSF55931">
    <property type="entry name" value="Glutamine synthetase/guanido kinase"/>
    <property type="match status" value="1"/>
</dbReference>
<dbReference type="EMBL" id="JQCE01000005">
    <property type="protein sequence ID" value="KRO18447.1"/>
    <property type="molecule type" value="Genomic_DNA"/>
</dbReference>
<evidence type="ECO:0000256" key="3">
    <source>
        <dbReference type="ARBA" id="ARBA00022598"/>
    </source>
</evidence>
<dbReference type="InterPro" id="IPR014746">
    <property type="entry name" value="Gln_synth/guanido_kin_cat_dom"/>
</dbReference>
<organism evidence="12 13">
    <name type="scientific">Lacticaseibacillus saniviri JCM 17471 = DSM 24301</name>
    <dbReference type="NCBI Taxonomy" id="1293598"/>
    <lineage>
        <taxon>Bacteria</taxon>
        <taxon>Bacillati</taxon>
        <taxon>Bacillota</taxon>
        <taxon>Bacilli</taxon>
        <taxon>Lactobacillales</taxon>
        <taxon>Lactobacillaceae</taxon>
        <taxon>Lacticaseibacillus</taxon>
    </lineage>
</organism>
<dbReference type="PANTHER" id="PTHR38761:SF1">
    <property type="entry name" value="GLUTAMATE--CYSTEINE LIGASE"/>
    <property type="match status" value="1"/>
</dbReference>
<comment type="similarity">
    <text evidence="10">Belongs to the glutamate--cysteine ligase type 1 family.</text>
</comment>
<comment type="caution">
    <text evidence="12">The sequence shown here is derived from an EMBL/GenBank/DDBJ whole genome shotgun (WGS) entry which is preliminary data.</text>
</comment>
<keyword evidence="7" id="KW-0511">Multifunctional enzyme</keyword>
<gene>
    <name evidence="12" type="ORF">IV56_GL001581</name>
</gene>
<evidence type="ECO:0000256" key="6">
    <source>
        <dbReference type="ARBA" id="ARBA00022840"/>
    </source>
</evidence>
<keyword evidence="3 10" id="KW-0436">Ligase</keyword>
<dbReference type="Gene3D" id="3.30.1490.20">
    <property type="entry name" value="ATP-grasp fold, A domain"/>
    <property type="match status" value="1"/>
</dbReference>
<evidence type="ECO:0000256" key="9">
    <source>
        <dbReference type="PROSITE-ProRule" id="PRU00409"/>
    </source>
</evidence>
<dbReference type="EC" id="6.3.2.2" evidence="2"/>
<dbReference type="InterPro" id="IPR013815">
    <property type="entry name" value="ATP_grasp_subdomain_1"/>
</dbReference>
<dbReference type="GO" id="GO:0004357">
    <property type="term" value="F:glutamate-cysteine ligase activity"/>
    <property type="evidence" value="ECO:0007669"/>
    <property type="project" value="UniProtKB-EC"/>
</dbReference>
<dbReference type="GO" id="GO:0046872">
    <property type="term" value="F:metal ion binding"/>
    <property type="evidence" value="ECO:0007669"/>
    <property type="project" value="InterPro"/>
</dbReference>
<evidence type="ECO:0000313" key="13">
    <source>
        <dbReference type="Proteomes" id="UP000050969"/>
    </source>
</evidence>
<dbReference type="InterPro" id="IPR007370">
    <property type="entry name" value="Glu_cys_ligase"/>
</dbReference>
<evidence type="ECO:0000256" key="5">
    <source>
        <dbReference type="ARBA" id="ARBA00022741"/>
    </source>
</evidence>
<dbReference type="InterPro" id="IPR006334">
    <property type="entry name" value="Glut_cys_ligase"/>
</dbReference>
<dbReference type="UniPathway" id="UPA00142">
    <property type="reaction ID" value="UER00209"/>
</dbReference>
<keyword evidence="5 9" id="KW-0547">Nucleotide-binding</keyword>
<dbReference type="PROSITE" id="PS50975">
    <property type="entry name" value="ATP_GRASP"/>
    <property type="match status" value="1"/>
</dbReference>
<dbReference type="Pfam" id="PF18419">
    <property type="entry name" value="ATP-grasp_6"/>
    <property type="match status" value="1"/>
</dbReference>
<dbReference type="Gene3D" id="3.30.470.20">
    <property type="entry name" value="ATP-grasp fold, B domain"/>
    <property type="match status" value="2"/>
</dbReference>
<accession>A0A0R2MXU7</accession>
<reference evidence="12 13" key="1">
    <citation type="journal article" date="2015" name="Genome Announc.">
        <title>Expanding the biotechnology potential of lactobacilli through comparative genomics of 213 strains and associated genera.</title>
        <authorList>
            <person name="Sun Z."/>
            <person name="Harris H.M."/>
            <person name="McCann A."/>
            <person name="Guo C."/>
            <person name="Argimon S."/>
            <person name="Zhang W."/>
            <person name="Yang X."/>
            <person name="Jeffery I.B."/>
            <person name="Cooney J.C."/>
            <person name="Kagawa T.F."/>
            <person name="Liu W."/>
            <person name="Song Y."/>
            <person name="Salvetti E."/>
            <person name="Wrobel A."/>
            <person name="Rasinkangas P."/>
            <person name="Parkhill J."/>
            <person name="Rea M.C."/>
            <person name="O'Sullivan O."/>
            <person name="Ritari J."/>
            <person name="Douillard F.P."/>
            <person name="Paul Ross R."/>
            <person name="Yang R."/>
            <person name="Briner A.E."/>
            <person name="Felis G.E."/>
            <person name="de Vos W.M."/>
            <person name="Barrangou R."/>
            <person name="Klaenhammer T.R."/>
            <person name="Caufield P.W."/>
            <person name="Cui Y."/>
            <person name="Zhang H."/>
            <person name="O'Toole P.W."/>
        </authorList>
    </citation>
    <scope>NUCLEOTIDE SEQUENCE [LARGE SCALE GENOMIC DNA]</scope>
    <source>
        <strain evidence="12 13">DSM 24301</strain>
    </source>
</reference>
<feature type="domain" description="ATP-grasp" evidence="11">
    <location>
        <begin position="483"/>
        <end position="742"/>
    </location>
</feature>
<evidence type="ECO:0000259" key="11">
    <source>
        <dbReference type="PROSITE" id="PS50975"/>
    </source>
</evidence>
<keyword evidence="4 10" id="KW-0317">Glutathione biosynthesis</keyword>
<evidence type="ECO:0000256" key="7">
    <source>
        <dbReference type="ARBA" id="ARBA00023268"/>
    </source>
</evidence>
<dbReference type="GO" id="GO:0005829">
    <property type="term" value="C:cytosol"/>
    <property type="evidence" value="ECO:0007669"/>
    <property type="project" value="TreeGrafter"/>
</dbReference>
<dbReference type="STRING" id="1293598.IV56_GL001581"/>
<evidence type="ECO:0000256" key="4">
    <source>
        <dbReference type="ARBA" id="ARBA00022684"/>
    </source>
</evidence>
<sequence>MLTIWEKIQAAHLTGLIPQTLVAVERESHRIDDHGVLAVTDHPKALGNRATHPYFQTDFAESQLEIITSPNVLAQTVDELQALTASALRGLPQTEALWPLTMPATLPHDVPIAHPTPERLAYREQLVAKTKAVNPQLMSSIHLNLSLPEQLFERLYEAEDFKGTPPSYLDYRNQIYLHLAQQWIKYRFVLTYLFGASPAANADFNSALPKQPVRSLHSSHQFGYHNDEHVHVSYSSVEAYARDLKQAVESGQLISPAQLYAEVRLRSSVPLAQGIHYLEFRDLDLNPFVATGIDAQELQFMQDFAWFLLSQPQMTGDIDEQLATAARMNDKIAMQAPTTSSQEVADAMDQMAIWLNQQTITKPQFAAFTAMQDRVLHPEHTPAAKLVAAGAFETVGQQLARTNKQWATDEPYLLPGFTDMEQSTQMLIEDAMRIGLKVDVLDRSDQFIRLTNGEHQELVRAGNETRLDNLVASRLVDNKFVTKQLLGEAGLPVARAMVYHDLESAQRDFATSFRNKSLVIKPNAANVGEGVSLFMVPPTPEEFETAFQFAHRYGDVLVELFVRGTEYRFFVVANHVHAILERVPANVVGDGQHTVAELVAKKNQDPMRGEAHRKPLQQLHLDERELAVLAEQGLTADSVVPRGHQAFLLTNSNISTGGDSYDMTDEVDESYKKLAIKVAKTMGQTISGVDMIIPNLYQPYQADQAGMATVIEANYNPAMFMHLFPYSGKSRRVTRAVLAALFPEMKDL</sequence>
<dbReference type="NCBIfam" id="NF002688">
    <property type="entry name" value="PRK02471.1"/>
    <property type="match status" value="1"/>
</dbReference>
<dbReference type="PATRIC" id="fig|1293598.4.peg.1647"/>
<evidence type="ECO:0000256" key="8">
    <source>
        <dbReference type="ARBA" id="ARBA00048819"/>
    </source>
</evidence>
<dbReference type="SUPFAM" id="SSF56059">
    <property type="entry name" value="Glutathione synthetase ATP-binding domain-like"/>
    <property type="match status" value="1"/>
</dbReference>
<evidence type="ECO:0000256" key="10">
    <source>
        <dbReference type="RuleBase" id="RU003544"/>
    </source>
</evidence>
<evidence type="ECO:0000313" key="12">
    <source>
        <dbReference type="EMBL" id="KRO18447.1"/>
    </source>
</evidence>
<comment type="catalytic activity">
    <reaction evidence="8">
        <text>L-cysteine + L-glutamate + ATP = gamma-L-glutamyl-L-cysteine + ADP + phosphate + H(+)</text>
        <dbReference type="Rhea" id="RHEA:13285"/>
        <dbReference type="ChEBI" id="CHEBI:15378"/>
        <dbReference type="ChEBI" id="CHEBI:29985"/>
        <dbReference type="ChEBI" id="CHEBI:30616"/>
        <dbReference type="ChEBI" id="CHEBI:35235"/>
        <dbReference type="ChEBI" id="CHEBI:43474"/>
        <dbReference type="ChEBI" id="CHEBI:58173"/>
        <dbReference type="ChEBI" id="CHEBI:456216"/>
        <dbReference type="EC" id="6.3.2.2"/>
    </reaction>
</comment>
<evidence type="ECO:0000256" key="2">
    <source>
        <dbReference type="ARBA" id="ARBA00012220"/>
    </source>
</evidence>
<dbReference type="Gene3D" id="3.30.590.20">
    <property type="match status" value="1"/>
</dbReference>
<proteinExistence type="inferred from homology"/>